<keyword evidence="8" id="KW-0472">Membrane</keyword>
<evidence type="ECO:0000256" key="5">
    <source>
        <dbReference type="ARBA" id="ARBA00022729"/>
    </source>
</evidence>
<evidence type="ECO:0000256" key="2">
    <source>
        <dbReference type="ARBA" id="ARBA00007695"/>
    </source>
</evidence>
<accession>A0A8J4LKJ1</accession>
<feature type="non-terminal residue" evidence="10">
    <location>
        <position position="307"/>
    </location>
</feature>
<dbReference type="EMBL" id="BNCQ01000008">
    <property type="protein sequence ID" value="GIM01166.1"/>
    <property type="molecule type" value="Genomic_DNA"/>
</dbReference>
<dbReference type="GO" id="GO:0005789">
    <property type="term" value="C:endoplasmic reticulum membrane"/>
    <property type="evidence" value="ECO:0007669"/>
    <property type="project" value="UniProtKB-SubCell"/>
</dbReference>
<keyword evidence="5" id="KW-0732">Signal</keyword>
<keyword evidence="4" id="KW-0812">Transmembrane</keyword>
<keyword evidence="7" id="KW-1133">Transmembrane helix</keyword>
<dbReference type="PANTHER" id="PTHR21397">
    <property type="entry name" value="CHROMATIN COMPLEXES SUBUNIT BAP18-RELATED"/>
    <property type="match status" value="1"/>
</dbReference>
<dbReference type="Pfam" id="PF21203">
    <property type="entry name" value="ECM10"/>
    <property type="match status" value="1"/>
</dbReference>
<comment type="caution">
    <text evidence="10">The sequence shown here is derived from an EMBL/GenBank/DDBJ whole genome shotgun (WGS) entry which is preliminary data.</text>
</comment>
<comment type="subcellular location">
    <subcellularLocation>
        <location evidence="1">Endoplasmic reticulum membrane</location>
        <topology evidence="1">Single-pass type I membrane protein</topology>
    </subcellularLocation>
</comment>
<dbReference type="AlphaFoldDB" id="A0A8J4LKJ1"/>
<dbReference type="CDD" id="cd22209">
    <property type="entry name" value="EMC10"/>
    <property type="match status" value="1"/>
</dbReference>
<gene>
    <name evidence="10" type="ORF">Vretimale_5991</name>
</gene>
<comment type="similarity">
    <text evidence="2">Belongs to the EMC10 family.</text>
</comment>
<evidence type="ECO:0000256" key="6">
    <source>
        <dbReference type="ARBA" id="ARBA00022824"/>
    </source>
</evidence>
<proteinExistence type="inferred from homology"/>
<evidence type="ECO:0000313" key="10">
    <source>
        <dbReference type="EMBL" id="GIM01166.1"/>
    </source>
</evidence>
<organism evidence="10 11">
    <name type="scientific">Volvox reticuliferus</name>
    <dbReference type="NCBI Taxonomy" id="1737510"/>
    <lineage>
        <taxon>Eukaryota</taxon>
        <taxon>Viridiplantae</taxon>
        <taxon>Chlorophyta</taxon>
        <taxon>core chlorophytes</taxon>
        <taxon>Chlorophyceae</taxon>
        <taxon>CS clade</taxon>
        <taxon>Chlamydomonadales</taxon>
        <taxon>Volvocaceae</taxon>
        <taxon>Volvox</taxon>
    </lineage>
</organism>
<evidence type="ECO:0000256" key="3">
    <source>
        <dbReference type="ARBA" id="ARBA00020105"/>
    </source>
</evidence>
<feature type="region of interest" description="Disordered" evidence="9">
    <location>
        <begin position="232"/>
        <end position="262"/>
    </location>
</feature>
<dbReference type="PANTHER" id="PTHR21397:SF4">
    <property type="entry name" value="ER MEMBRANE PROTEIN COMPLEX SUBUNIT 10"/>
    <property type="match status" value="1"/>
</dbReference>
<feature type="region of interest" description="Disordered" evidence="9">
    <location>
        <begin position="287"/>
        <end position="307"/>
    </location>
</feature>
<sequence length="307" mass="32113">VLLTAINSFTSLGYPGGRSEDTSQQELNWAAVGSMECARRKIWTKVILFPLAICVVTASLEVEHSIGGSPFRPAGKLVGNLQSDMEFEWQRPALTPTEIELVEKSAASDGLYSVRIKTDKGSLLSSVPAKCLLLQDFTEQAVLHAGHEGFIEAFNYDVESCSSSVAADGSISDGYGGSSGDGGVMARPERLPVRVKLPVPGPFLSMPEVMGEFADISVDAMEAGGLAGAAFDPNAKPRAVPSNSAGGQAGAKKGGPPPKDERTWLQKNWLYVVAIGMMVLNVLAKAQQPQQGGPAPAGGAGAAARRS</sequence>
<dbReference type="Proteomes" id="UP000722791">
    <property type="component" value="Unassembled WGS sequence"/>
</dbReference>
<evidence type="ECO:0000256" key="9">
    <source>
        <dbReference type="SAM" id="MobiDB-lite"/>
    </source>
</evidence>
<evidence type="ECO:0000256" key="4">
    <source>
        <dbReference type="ARBA" id="ARBA00022692"/>
    </source>
</evidence>
<evidence type="ECO:0000313" key="11">
    <source>
        <dbReference type="Proteomes" id="UP000722791"/>
    </source>
</evidence>
<keyword evidence="6" id="KW-0256">Endoplasmic reticulum</keyword>
<evidence type="ECO:0000256" key="8">
    <source>
        <dbReference type="ARBA" id="ARBA00023136"/>
    </source>
</evidence>
<evidence type="ECO:0000256" key="1">
    <source>
        <dbReference type="ARBA" id="ARBA00004115"/>
    </source>
</evidence>
<reference evidence="10" key="1">
    <citation type="journal article" date="2021" name="Proc. Natl. Acad. Sci. U.S.A.">
        <title>Three genomes in the algal genus Volvox reveal the fate of a haploid sex-determining region after a transition to homothallism.</title>
        <authorList>
            <person name="Yamamoto K."/>
            <person name="Hamaji T."/>
            <person name="Kawai-Toyooka H."/>
            <person name="Matsuzaki R."/>
            <person name="Takahashi F."/>
            <person name="Nishimura Y."/>
            <person name="Kawachi M."/>
            <person name="Noguchi H."/>
            <person name="Minakuchi Y."/>
            <person name="Umen J.G."/>
            <person name="Toyoda A."/>
            <person name="Nozaki H."/>
        </authorList>
    </citation>
    <scope>NUCLEOTIDE SEQUENCE</scope>
    <source>
        <strain evidence="10">NIES-3785</strain>
    </source>
</reference>
<protein>
    <recommendedName>
        <fullName evidence="3">ER membrane protein complex subunit 10</fullName>
    </recommendedName>
</protein>
<name>A0A8J4LKJ1_9CHLO</name>
<evidence type="ECO:0000256" key="7">
    <source>
        <dbReference type="ARBA" id="ARBA00022989"/>
    </source>
</evidence>